<protein>
    <submittedName>
        <fullName evidence="3">Ribosome production factor 1</fullName>
    </submittedName>
</protein>
<dbReference type="EMBL" id="LN679105">
    <property type="protein sequence ID" value="CEL61992.1"/>
    <property type="molecule type" value="Genomic_DNA"/>
</dbReference>
<gene>
    <name evidence="3" type="ORF">RSOLAG1IB_04743</name>
</gene>
<dbReference type="GO" id="GO:0030687">
    <property type="term" value="C:preribosome, large subunit precursor"/>
    <property type="evidence" value="ECO:0007669"/>
    <property type="project" value="TreeGrafter"/>
</dbReference>
<dbReference type="GO" id="GO:0042134">
    <property type="term" value="F:rRNA primary transcript binding"/>
    <property type="evidence" value="ECO:0007669"/>
    <property type="project" value="InterPro"/>
</dbReference>
<dbReference type="Proteomes" id="UP000059188">
    <property type="component" value="Unassembled WGS sequence"/>
</dbReference>
<dbReference type="AlphaFoldDB" id="A0A0B7G0M1"/>
<evidence type="ECO:0000313" key="3">
    <source>
        <dbReference type="EMBL" id="CEL61992.1"/>
    </source>
</evidence>
<dbReference type="OrthoDB" id="264354at2759"/>
<dbReference type="GO" id="GO:0000460">
    <property type="term" value="P:maturation of 5.8S rRNA"/>
    <property type="evidence" value="ECO:0007669"/>
    <property type="project" value="TreeGrafter"/>
</dbReference>
<evidence type="ECO:0000256" key="1">
    <source>
        <dbReference type="SAM" id="MobiDB-lite"/>
    </source>
</evidence>
<dbReference type="SUPFAM" id="SSF52954">
    <property type="entry name" value="Class II aaRS ABD-related"/>
    <property type="match status" value="1"/>
</dbReference>
<evidence type="ECO:0000313" key="4">
    <source>
        <dbReference type="Proteomes" id="UP000059188"/>
    </source>
</evidence>
<keyword evidence="4" id="KW-1185">Reference proteome</keyword>
<dbReference type="InterPro" id="IPR044281">
    <property type="entry name" value="IMP4/RPF1"/>
</dbReference>
<sequence length="387" mass="43447">MPPTRFEPSRIKNKIKREDVHRYSKKSKAQEKLKQRLALKEAERKDPSLKKKRVAENVPRTLDNSRDHNATIIPVGTMPAQSEEVVIEGAEASSADARRLAPGQMDNENAEDIAKDEFATHFDTTGNDFDPAKAPKVLITTSQKATKASFHFCEELVSVFPGAEFIRRKRGHGFEMGRIAGWAANRGYGAMIVVNEDTKKPNAITLVHLPEGPTAYFRLTSIQTTAQISGHARPSPHYPELVLNGFVTRLGITVGRLFQTLFPVIPEFEGRQVVTLHNQRDFMFFRRHRYAFRSSEKAALQEIGPRFTLKLRSLKKGLPVVENFSKPPPALEFASDEENAETNNEKEDPGEQGANTSSKKTEGAPNVSNDFEWAWKVITKPSNMKHS</sequence>
<accession>A0A0B7G0M1</accession>
<evidence type="ECO:0000259" key="2">
    <source>
        <dbReference type="PROSITE" id="PS50833"/>
    </source>
</evidence>
<dbReference type="PANTHER" id="PTHR22734">
    <property type="entry name" value="U3 SMALL NUCLEOLAR RIBONUCLEOPROTEIN PROTEIN IMP4"/>
    <property type="match status" value="1"/>
</dbReference>
<dbReference type="STRING" id="1108050.A0A0B7G0M1"/>
<feature type="compositionally biased region" description="Basic and acidic residues" evidence="1">
    <location>
        <begin position="16"/>
        <end position="49"/>
    </location>
</feature>
<feature type="region of interest" description="Disordered" evidence="1">
    <location>
        <begin position="1"/>
        <end position="57"/>
    </location>
</feature>
<dbReference type="InterPro" id="IPR007109">
    <property type="entry name" value="Brix"/>
</dbReference>
<feature type="region of interest" description="Disordered" evidence="1">
    <location>
        <begin position="327"/>
        <end position="367"/>
    </location>
</feature>
<dbReference type="PROSITE" id="PS50833">
    <property type="entry name" value="BRIX"/>
    <property type="match status" value="1"/>
</dbReference>
<feature type="domain" description="Brix" evidence="2">
    <location>
        <begin position="135"/>
        <end position="320"/>
    </location>
</feature>
<dbReference type="GO" id="GO:0005730">
    <property type="term" value="C:nucleolus"/>
    <property type="evidence" value="ECO:0007669"/>
    <property type="project" value="TreeGrafter"/>
</dbReference>
<dbReference type="SMART" id="SM00879">
    <property type="entry name" value="Brix"/>
    <property type="match status" value="1"/>
</dbReference>
<dbReference type="GO" id="GO:0000470">
    <property type="term" value="P:maturation of LSU-rRNA"/>
    <property type="evidence" value="ECO:0007669"/>
    <property type="project" value="TreeGrafter"/>
</dbReference>
<proteinExistence type="predicted"/>
<dbReference type="PANTHER" id="PTHR22734:SF3">
    <property type="entry name" value="RIBOSOME PRODUCTION FACTOR 1"/>
    <property type="match status" value="1"/>
</dbReference>
<dbReference type="Gene3D" id="3.40.50.10480">
    <property type="entry name" value="Probable brix-domain ribosomal biogenesis protein"/>
    <property type="match status" value="1"/>
</dbReference>
<reference evidence="3 4" key="1">
    <citation type="submission" date="2014-11" db="EMBL/GenBank/DDBJ databases">
        <authorList>
            <person name="Wibberg Daniel"/>
        </authorList>
    </citation>
    <scope>NUCLEOTIDE SEQUENCE [LARGE SCALE GENOMIC DNA]</scope>
    <source>
        <strain evidence="3">Rhizoctonia solani AG1-IB 7/3/14</strain>
    </source>
</reference>
<organism evidence="3 4">
    <name type="scientific">Thanatephorus cucumeris (strain AG1-IB / isolate 7/3/14)</name>
    <name type="common">Lettuce bottom rot fungus</name>
    <name type="synonym">Rhizoctonia solani</name>
    <dbReference type="NCBI Taxonomy" id="1108050"/>
    <lineage>
        <taxon>Eukaryota</taxon>
        <taxon>Fungi</taxon>
        <taxon>Dikarya</taxon>
        <taxon>Basidiomycota</taxon>
        <taxon>Agaricomycotina</taxon>
        <taxon>Agaricomycetes</taxon>
        <taxon>Cantharellales</taxon>
        <taxon>Ceratobasidiaceae</taxon>
        <taxon>Rhizoctonia</taxon>
        <taxon>Rhizoctonia solani AG-1</taxon>
    </lineage>
</organism>
<dbReference type="Pfam" id="PF04427">
    <property type="entry name" value="Brix"/>
    <property type="match status" value="1"/>
</dbReference>
<name>A0A0B7G0M1_THACB</name>